<sequence length="273" mass="32003">MTILENPDANVESVYSLHPTTLFHFTKNEDAFYSILAEKYFKPFLAREEIRGVGGRRRFAVPMVSFCDIKLSQIRDHSGKYGEFGLGLTKSWAEKKGLHPVLYMNKSSEIFSKYNARIRLIKNKLVPLWKARGNLDTKNRIEFEKLKAEYSDLYNLLRYMKNYRGKLERKDNKTIENYIYADEKEWRYVPAPFIGDLWPSLSLERVITSDDKAKISSEFSKFGIDFEFNDIKYILIPKEQHIQKLINFLSGLDGFESSIISKILTMDKVKQDF</sequence>
<reference evidence="1" key="2">
    <citation type="submission" date="2019-09" db="EMBL/GenBank/DDBJ databases">
        <authorList>
            <consortium name="NCBI Pathogen Detection Project"/>
        </authorList>
    </citation>
    <scope>NUCLEOTIDE SEQUENCE</scope>
    <source>
        <strain evidence="1">EC00605</strain>
    </source>
</reference>
<organism evidence="1">
    <name type="scientific">Escherichia coli</name>
    <dbReference type="NCBI Taxonomy" id="562"/>
    <lineage>
        <taxon>Bacteria</taxon>
        <taxon>Pseudomonadati</taxon>
        <taxon>Pseudomonadota</taxon>
        <taxon>Gammaproteobacteria</taxon>
        <taxon>Enterobacterales</taxon>
        <taxon>Enterobacteriaceae</taxon>
        <taxon>Escherichia</taxon>
    </lineage>
</organism>
<dbReference type="Pfam" id="PF10899">
    <property type="entry name" value="AbiGi"/>
    <property type="match status" value="1"/>
</dbReference>
<protein>
    <submittedName>
        <fullName evidence="1">Uncharacterized protein</fullName>
    </submittedName>
</protein>
<accession>A0A4S3YQU2</accession>
<comment type="caution">
    <text evidence="1">The sequence shown here is derived from an EMBL/GenBank/DDBJ whole genome shotgun (WGS) entry which is preliminary data.</text>
</comment>
<evidence type="ECO:0000313" key="1">
    <source>
        <dbReference type="EMBL" id="HAJ0998041.1"/>
    </source>
</evidence>
<name>A0A4S3YQU2_ECOLX</name>
<dbReference type="AlphaFoldDB" id="A0A4S3YQU2"/>
<gene>
    <name evidence="1" type="ORF">HL601_20990</name>
</gene>
<reference evidence="1" key="1">
    <citation type="journal article" date="2018" name="Genome Biol.">
        <title>SKESA: strategic k-mer extension for scrupulous assemblies.</title>
        <authorList>
            <person name="Souvorov A."/>
            <person name="Agarwala R."/>
            <person name="Lipman D.J."/>
        </authorList>
    </citation>
    <scope>NUCLEOTIDE SEQUENCE [LARGE SCALE GENOMIC DNA]</scope>
    <source>
        <strain evidence="1">EC00605</strain>
    </source>
</reference>
<dbReference type="EMBL" id="DABGZR010000032">
    <property type="protein sequence ID" value="HAJ0998041.1"/>
    <property type="molecule type" value="Genomic_DNA"/>
</dbReference>
<proteinExistence type="predicted"/>
<dbReference type="InterPro" id="IPR021223">
    <property type="entry name" value="AbiGi"/>
</dbReference>
<dbReference type="RefSeq" id="WP_061358338.1">
    <property type="nucleotide sequence ID" value="NZ_CP101923.1"/>
</dbReference>